<organism evidence="8 9">
    <name type="scientific">Blastomyces percursus</name>
    <dbReference type="NCBI Taxonomy" id="1658174"/>
    <lineage>
        <taxon>Eukaryota</taxon>
        <taxon>Fungi</taxon>
        <taxon>Dikarya</taxon>
        <taxon>Ascomycota</taxon>
        <taxon>Pezizomycotina</taxon>
        <taxon>Eurotiomycetes</taxon>
        <taxon>Eurotiomycetidae</taxon>
        <taxon>Onygenales</taxon>
        <taxon>Ajellomycetaceae</taxon>
        <taxon>Blastomyces</taxon>
    </lineage>
</organism>
<keyword evidence="9" id="KW-1185">Reference proteome</keyword>
<dbReference type="EMBL" id="LGTZ01000111">
    <property type="protein sequence ID" value="OJD27333.1"/>
    <property type="molecule type" value="Genomic_DNA"/>
</dbReference>
<comment type="function">
    <text evidence="1">Substrate recognition and binding subunit of the essential mitochondrial processing protease (MPP), which cleaves the mitochondrial sequence off newly imported precursors proteins.</text>
</comment>
<dbReference type="Pfam" id="PF05193">
    <property type="entry name" value="Peptidase_M16_C"/>
    <property type="match status" value="1"/>
</dbReference>
<dbReference type="FunFam" id="3.30.830.10:FF:000032">
    <property type="entry name" value="Mitochondrial processing peptidase, alpha subunit"/>
    <property type="match status" value="1"/>
</dbReference>
<dbReference type="InterPro" id="IPR001431">
    <property type="entry name" value="Pept_M16_Zn_BS"/>
</dbReference>
<evidence type="ECO:0000313" key="9">
    <source>
        <dbReference type="Proteomes" id="UP000242791"/>
    </source>
</evidence>
<dbReference type="VEuPathDB" id="FungiDB:ACJ73_01267"/>
<evidence type="ECO:0000313" key="8">
    <source>
        <dbReference type="EMBL" id="OJD27333.1"/>
    </source>
</evidence>
<dbReference type="Proteomes" id="UP000242791">
    <property type="component" value="Unassembled WGS sequence"/>
</dbReference>
<dbReference type="InterPro" id="IPR050361">
    <property type="entry name" value="MPP/UQCRC_Complex"/>
</dbReference>
<feature type="compositionally biased region" description="Low complexity" evidence="5">
    <location>
        <begin position="268"/>
        <end position="288"/>
    </location>
</feature>
<dbReference type="Gene3D" id="3.30.830.10">
    <property type="entry name" value="Metalloenzyme, LuxS/M16 peptidase-like"/>
    <property type="match status" value="1"/>
</dbReference>
<dbReference type="InterPro" id="IPR011249">
    <property type="entry name" value="Metalloenz_LuxS/M16"/>
</dbReference>
<dbReference type="GO" id="GO:0006627">
    <property type="term" value="P:protein processing involved in protein targeting to mitochondrion"/>
    <property type="evidence" value="ECO:0007669"/>
    <property type="project" value="TreeGrafter"/>
</dbReference>
<comment type="similarity">
    <text evidence="2">Belongs to the peptidase M16 family.</text>
</comment>
<dbReference type="GO" id="GO:0005739">
    <property type="term" value="C:mitochondrion"/>
    <property type="evidence" value="ECO:0007669"/>
    <property type="project" value="TreeGrafter"/>
</dbReference>
<dbReference type="PANTHER" id="PTHR11851">
    <property type="entry name" value="METALLOPROTEASE"/>
    <property type="match status" value="1"/>
</dbReference>
<sequence>MRRLTTRAVTPARRLTRTPRSLSRAFSSQIETQAKDPAELDQVTELSNGLRVATESLPGPFAGVGVYVDAGSRYENESLRGVSHIIDRLAFKSTSQRTADQMVEALERLGGNIQCASARESLMYQSASFNSAVPTTLALLAETIRDPLITEEEVQQQLEVADYEITELWAKPEMILPELVNIAAYRNNTLGNPLLCPRERLGEINRGVVQRYRETFYKPERMVVAFAGVAHEEAVRLTEKYFGDMKRGKRGLFGPGSETTIAEEELRSLPSLSPSSTTSTISANSSSIPSPPPPSTPTSSSKANSGGLLSHIPFLKHISRTPTLRPCTCTCLPRSSSSTMRDS</sequence>
<evidence type="ECO:0000256" key="2">
    <source>
        <dbReference type="ARBA" id="ARBA00007261"/>
    </source>
</evidence>
<dbReference type="OrthoDB" id="277191at2759"/>
<dbReference type="PROSITE" id="PS00143">
    <property type="entry name" value="INSULINASE"/>
    <property type="match status" value="1"/>
</dbReference>
<dbReference type="GO" id="GO:0004222">
    <property type="term" value="F:metalloendopeptidase activity"/>
    <property type="evidence" value="ECO:0007669"/>
    <property type="project" value="InterPro"/>
</dbReference>
<dbReference type="GO" id="GO:0046872">
    <property type="term" value="F:metal ion binding"/>
    <property type="evidence" value="ECO:0007669"/>
    <property type="project" value="InterPro"/>
</dbReference>
<dbReference type="SUPFAM" id="SSF63411">
    <property type="entry name" value="LuxS/MPP-like metallohydrolase"/>
    <property type="match status" value="1"/>
</dbReference>
<evidence type="ECO:0000256" key="1">
    <source>
        <dbReference type="ARBA" id="ARBA00002123"/>
    </source>
</evidence>
<feature type="region of interest" description="Disordered" evidence="5">
    <location>
        <begin position="266"/>
        <end position="305"/>
    </location>
</feature>
<evidence type="ECO:0000256" key="3">
    <source>
        <dbReference type="ARBA" id="ARBA00030006"/>
    </source>
</evidence>
<dbReference type="STRING" id="1658174.A0A1J9RI75"/>
<accession>A0A1J9RI75</accession>
<evidence type="ECO:0000256" key="4">
    <source>
        <dbReference type="ARBA" id="ARBA00032315"/>
    </source>
</evidence>
<dbReference type="PANTHER" id="PTHR11851:SF49">
    <property type="entry name" value="MITOCHONDRIAL-PROCESSING PEPTIDASE SUBUNIT ALPHA"/>
    <property type="match status" value="1"/>
</dbReference>
<evidence type="ECO:0000256" key="5">
    <source>
        <dbReference type="SAM" id="MobiDB-lite"/>
    </source>
</evidence>
<dbReference type="InterPro" id="IPR007863">
    <property type="entry name" value="Peptidase_M16_C"/>
</dbReference>
<feature type="domain" description="Peptidase M16 N-terminal" evidence="6">
    <location>
        <begin position="51"/>
        <end position="198"/>
    </location>
</feature>
<proteinExistence type="inferred from homology"/>
<evidence type="ECO:0000259" key="7">
    <source>
        <dbReference type="Pfam" id="PF05193"/>
    </source>
</evidence>
<comment type="caution">
    <text evidence="8">The sequence shown here is derived from an EMBL/GenBank/DDBJ whole genome shotgun (WGS) entry which is preliminary data.</text>
</comment>
<feature type="non-terminal residue" evidence="8">
    <location>
        <position position="343"/>
    </location>
</feature>
<dbReference type="Pfam" id="PF00675">
    <property type="entry name" value="Peptidase_M16"/>
    <property type="match status" value="1"/>
</dbReference>
<gene>
    <name evidence="8" type="ORF">ACJ73_01267</name>
</gene>
<dbReference type="InterPro" id="IPR011765">
    <property type="entry name" value="Pept_M16_N"/>
</dbReference>
<protein>
    <recommendedName>
        <fullName evidence="3">Alpha-MPP</fullName>
    </recommendedName>
    <alternativeName>
        <fullName evidence="4">Inactive zinc metalloprotease alpha</fullName>
    </alternativeName>
</protein>
<evidence type="ECO:0000259" key="6">
    <source>
        <dbReference type="Pfam" id="PF00675"/>
    </source>
</evidence>
<dbReference type="AlphaFoldDB" id="A0A1J9RI75"/>
<name>A0A1J9RI75_9EURO</name>
<feature type="domain" description="Peptidase M16 C-terminal" evidence="7">
    <location>
        <begin position="204"/>
        <end position="255"/>
    </location>
</feature>
<reference evidence="8 9" key="1">
    <citation type="submission" date="2015-08" db="EMBL/GenBank/DDBJ databases">
        <title>Emmonsia species relationships and genome sequence.</title>
        <authorList>
            <person name="Cuomo C.A."/>
            <person name="Schwartz I.S."/>
            <person name="Kenyon C."/>
            <person name="De Hoog G.S."/>
            <person name="Govender N.P."/>
            <person name="Botha A."/>
            <person name="Moreno L."/>
            <person name="De Vries M."/>
            <person name="Munoz J.F."/>
            <person name="Stielow J.B."/>
        </authorList>
    </citation>
    <scope>NUCLEOTIDE SEQUENCE [LARGE SCALE GENOMIC DNA]</scope>
    <source>
        <strain evidence="8 9">EI222</strain>
    </source>
</reference>